<dbReference type="Proteomes" id="UP000192801">
    <property type="component" value="Unassembled WGS sequence"/>
</dbReference>
<gene>
    <name evidence="2" type="ORF">BST26_02895</name>
</gene>
<evidence type="ECO:0000313" key="3">
    <source>
        <dbReference type="Proteomes" id="UP000192801"/>
    </source>
</evidence>
<name>A0A1X0DML1_9MYCO</name>
<sequence length="82" mass="8697">MSEGAVLTTLPDGTALVTVTTTTWRGRRRVVGVYTVADGRATWVPAVDGHLMALIGTSTGFVAALLGTLAVLRRPPWPHLDK</sequence>
<keyword evidence="1" id="KW-0812">Transmembrane</keyword>
<keyword evidence="1" id="KW-1133">Transmembrane helix</keyword>
<proteinExistence type="predicted"/>
<feature type="transmembrane region" description="Helical" evidence="1">
    <location>
        <begin position="51"/>
        <end position="72"/>
    </location>
</feature>
<accession>A0A1X0DML1</accession>
<dbReference type="AlphaFoldDB" id="A0A1X0DML1"/>
<comment type="caution">
    <text evidence="2">The sequence shown here is derived from an EMBL/GenBank/DDBJ whole genome shotgun (WGS) entry which is preliminary data.</text>
</comment>
<organism evidence="2 3">
    <name type="scientific">Mycolicibacterium insubricum</name>
    <dbReference type="NCBI Taxonomy" id="444597"/>
    <lineage>
        <taxon>Bacteria</taxon>
        <taxon>Bacillati</taxon>
        <taxon>Actinomycetota</taxon>
        <taxon>Actinomycetes</taxon>
        <taxon>Mycobacteriales</taxon>
        <taxon>Mycobacteriaceae</taxon>
        <taxon>Mycolicibacterium</taxon>
    </lineage>
</organism>
<evidence type="ECO:0008006" key="4">
    <source>
        <dbReference type="Google" id="ProtNLM"/>
    </source>
</evidence>
<evidence type="ECO:0000256" key="1">
    <source>
        <dbReference type="SAM" id="Phobius"/>
    </source>
</evidence>
<protein>
    <recommendedName>
        <fullName evidence="4">Transmembrane protein</fullName>
    </recommendedName>
</protein>
<dbReference type="STRING" id="444597.BST26_02895"/>
<evidence type="ECO:0000313" key="2">
    <source>
        <dbReference type="EMBL" id="ORA73402.1"/>
    </source>
</evidence>
<dbReference type="OrthoDB" id="3830295at2"/>
<dbReference type="EMBL" id="MVHS01000004">
    <property type="protein sequence ID" value="ORA73402.1"/>
    <property type="molecule type" value="Genomic_DNA"/>
</dbReference>
<keyword evidence="3" id="KW-1185">Reference proteome</keyword>
<reference evidence="2 3" key="1">
    <citation type="submission" date="2016-12" db="EMBL/GenBank/DDBJ databases">
        <title>The new phylogeny of genus Mycobacterium.</title>
        <authorList>
            <person name="Tortoli E."/>
            <person name="Trovato A."/>
            <person name="Cirillo D.M."/>
        </authorList>
    </citation>
    <scope>NUCLEOTIDE SEQUENCE [LARGE SCALE GENOMIC DNA]</scope>
    <source>
        <strain evidence="2 3">DSM 45130</strain>
    </source>
</reference>
<keyword evidence="1" id="KW-0472">Membrane</keyword>